<dbReference type="InterPro" id="IPR052515">
    <property type="entry name" value="Gfo/Idh/MocA_Oxidoreductase"/>
</dbReference>
<gene>
    <name evidence="2" type="ORF">LCGC14_2683060</name>
</gene>
<accession>A0A0F9BVL8</accession>
<dbReference type="PANTHER" id="PTHR43249:SF1">
    <property type="entry name" value="D-GLUCOSIDE 3-DEHYDROGENASE"/>
    <property type="match status" value="1"/>
</dbReference>
<dbReference type="SUPFAM" id="SSF55347">
    <property type="entry name" value="Glyceraldehyde-3-phosphate dehydrogenase-like, C-terminal domain"/>
    <property type="match status" value="1"/>
</dbReference>
<dbReference type="EMBL" id="LAZR01047353">
    <property type="protein sequence ID" value="KKK94419.1"/>
    <property type="molecule type" value="Genomic_DNA"/>
</dbReference>
<organism evidence="2">
    <name type="scientific">marine sediment metagenome</name>
    <dbReference type="NCBI Taxonomy" id="412755"/>
    <lineage>
        <taxon>unclassified sequences</taxon>
        <taxon>metagenomes</taxon>
        <taxon>ecological metagenomes</taxon>
    </lineage>
</organism>
<protein>
    <recommendedName>
        <fullName evidence="1">Gfo/Idh/MocA-like oxidoreductase C-terminal domain-containing protein</fullName>
    </recommendedName>
</protein>
<dbReference type="PANTHER" id="PTHR43249">
    <property type="entry name" value="UDP-N-ACETYL-2-AMINO-2-DEOXY-D-GLUCURONATE OXIDASE"/>
    <property type="match status" value="1"/>
</dbReference>
<sequence>MALSTKDCDKIIKKENNTDARLTICIQNRFNQPIQKLREAVQHNNFGKLHHGQISVRWNRNDDYYNQAEWRKTWKHDGGALMNQCSHGIDLLQWIMGGNAKSVYGIIKNLRGIREAEDFGCAIIEFDNNSTGIIEGTVNTYPRNLEMRLSIFGEKGTVVIGGIAVNYIEIWRINGEEFKEVCVNPQNVYGNGHNLVYNDFYNAIINNKNPYITPRDGKKAVEIILGVYKSFKMGKKVDFPIDFSTEEMIGTFRSNES</sequence>
<comment type="caution">
    <text evidence="2">The sequence shown here is derived from an EMBL/GenBank/DDBJ whole genome shotgun (WGS) entry which is preliminary data.</text>
</comment>
<evidence type="ECO:0000259" key="1">
    <source>
        <dbReference type="Pfam" id="PF02894"/>
    </source>
</evidence>
<dbReference type="Gene3D" id="3.30.360.10">
    <property type="entry name" value="Dihydrodipicolinate Reductase, domain 2"/>
    <property type="match status" value="1"/>
</dbReference>
<proteinExistence type="predicted"/>
<name>A0A0F9BVL8_9ZZZZ</name>
<reference evidence="2" key="1">
    <citation type="journal article" date="2015" name="Nature">
        <title>Complex archaea that bridge the gap between prokaryotes and eukaryotes.</title>
        <authorList>
            <person name="Spang A."/>
            <person name="Saw J.H."/>
            <person name="Jorgensen S.L."/>
            <person name="Zaremba-Niedzwiedzka K."/>
            <person name="Martijn J."/>
            <person name="Lind A.E."/>
            <person name="van Eijk R."/>
            <person name="Schleper C."/>
            <person name="Guy L."/>
            <person name="Ettema T.J."/>
        </authorList>
    </citation>
    <scope>NUCLEOTIDE SEQUENCE</scope>
</reference>
<evidence type="ECO:0000313" key="2">
    <source>
        <dbReference type="EMBL" id="KKK94419.1"/>
    </source>
</evidence>
<dbReference type="InterPro" id="IPR004104">
    <property type="entry name" value="Gfo/Idh/MocA-like_OxRdtase_C"/>
</dbReference>
<feature type="domain" description="Gfo/Idh/MocA-like oxidoreductase C-terminal" evidence="1">
    <location>
        <begin position="38"/>
        <end position="238"/>
    </location>
</feature>
<dbReference type="Pfam" id="PF02894">
    <property type="entry name" value="GFO_IDH_MocA_C"/>
    <property type="match status" value="1"/>
</dbReference>
<dbReference type="AlphaFoldDB" id="A0A0F9BVL8"/>